<dbReference type="AlphaFoldDB" id="A0A344TSP1"/>
<protein>
    <submittedName>
        <fullName evidence="2">DUF2905 domain-containing protein</fullName>
    </submittedName>
</protein>
<dbReference type="EMBL" id="CP030850">
    <property type="protein sequence ID" value="AXE21662.1"/>
    <property type="molecule type" value="Genomic_DNA"/>
</dbReference>
<name>A0A344TSP1_9BACT</name>
<gene>
    <name evidence="2" type="ORF">DR864_21340</name>
</gene>
<evidence type="ECO:0000313" key="3">
    <source>
        <dbReference type="Proteomes" id="UP000251993"/>
    </source>
</evidence>
<dbReference type="PANTHER" id="PTHR36443">
    <property type="entry name" value="BSR5223 PROTEIN"/>
    <property type="match status" value="1"/>
</dbReference>
<accession>A0A344TSP1</accession>
<dbReference type="KEGG" id="run:DR864_21340"/>
<reference evidence="2 3" key="1">
    <citation type="submission" date="2018-07" db="EMBL/GenBank/DDBJ databases">
        <title>Genome sequencing of Runella.</title>
        <authorList>
            <person name="Baek M.-G."/>
            <person name="Yi H."/>
        </authorList>
    </citation>
    <scope>NUCLEOTIDE SEQUENCE [LARGE SCALE GENOMIC DNA]</scope>
    <source>
        <strain evidence="2 3">HYN0085</strain>
    </source>
</reference>
<evidence type="ECO:0000313" key="2">
    <source>
        <dbReference type="EMBL" id="AXE21662.1"/>
    </source>
</evidence>
<dbReference type="InterPro" id="IPR021320">
    <property type="entry name" value="DUF2905"/>
</dbReference>
<keyword evidence="1" id="KW-0812">Transmembrane</keyword>
<sequence length="74" mass="8554">MNPAFGKYLIGIGLLIVVVGVIIYFFSDKLHWLGQLPGDIRIKREKFGFYFPIVTCIVLSVVLNLIIWLVRRFL</sequence>
<dbReference type="PANTHER" id="PTHR36443:SF1">
    <property type="entry name" value="BSR5223 PROTEIN"/>
    <property type="match status" value="1"/>
</dbReference>
<keyword evidence="3" id="KW-1185">Reference proteome</keyword>
<feature type="transmembrane region" description="Helical" evidence="1">
    <location>
        <begin position="47"/>
        <end position="70"/>
    </location>
</feature>
<dbReference type="Proteomes" id="UP000251993">
    <property type="component" value="Chromosome"/>
</dbReference>
<dbReference type="RefSeq" id="WP_114070403.1">
    <property type="nucleotide sequence ID" value="NZ_CP030850.1"/>
</dbReference>
<dbReference type="OrthoDB" id="680637at2"/>
<keyword evidence="1" id="KW-1133">Transmembrane helix</keyword>
<organism evidence="2 3">
    <name type="scientific">Runella rosea</name>
    <dbReference type="NCBI Taxonomy" id="2259595"/>
    <lineage>
        <taxon>Bacteria</taxon>
        <taxon>Pseudomonadati</taxon>
        <taxon>Bacteroidota</taxon>
        <taxon>Cytophagia</taxon>
        <taxon>Cytophagales</taxon>
        <taxon>Spirosomataceae</taxon>
        <taxon>Runella</taxon>
    </lineage>
</organism>
<proteinExistence type="predicted"/>
<feature type="transmembrane region" description="Helical" evidence="1">
    <location>
        <begin position="6"/>
        <end position="26"/>
    </location>
</feature>
<dbReference type="Pfam" id="PF11146">
    <property type="entry name" value="DUF2905"/>
    <property type="match status" value="1"/>
</dbReference>
<evidence type="ECO:0000256" key="1">
    <source>
        <dbReference type="SAM" id="Phobius"/>
    </source>
</evidence>
<keyword evidence="1" id="KW-0472">Membrane</keyword>